<evidence type="ECO:0000313" key="3">
    <source>
        <dbReference type="EMBL" id="KLO04279.1"/>
    </source>
</evidence>
<sequence>LAREEEDAVMNRAKELYRNGTKKDSGTKMGLRAACKEATRLHCLETGRTIEVCYSTLSRQLKGKKSKAESNAEKGWLSQEETEQVVALVEELGERGFPPDHRTIKEFVDAILSARLGDAFPEGGVGKKWSKRFVEKHSDRI</sequence>
<gene>
    <name evidence="3" type="ORF">SCHPADRAFT_805878</name>
</gene>
<keyword evidence="1" id="KW-0238">DNA-binding</keyword>
<feature type="non-terminal residue" evidence="3">
    <location>
        <position position="1"/>
    </location>
</feature>
<dbReference type="STRING" id="27342.A0A0H2QY24"/>
<dbReference type="EMBL" id="KQ086614">
    <property type="protein sequence ID" value="KLO04279.1"/>
    <property type="molecule type" value="Genomic_DNA"/>
</dbReference>
<dbReference type="InterPro" id="IPR006600">
    <property type="entry name" value="HTH_CenpB_DNA-bd_dom"/>
</dbReference>
<keyword evidence="4" id="KW-1185">Reference proteome</keyword>
<dbReference type="Pfam" id="PF03221">
    <property type="entry name" value="HTH_Tnp_Tc5"/>
    <property type="match status" value="1"/>
</dbReference>
<evidence type="ECO:0000313" key="4">
    <source>
        <dbReference type="Proteomes" id="UP000053477"/>
    </source>
</evidence>
<organism evidence="3 4">
    <name type="scientific">Schizopora paradoxa</name>
    <dbReference type="NCBI Taxonomy" id="27342"/>
    <lineage>
        <taxon>Eukaryota</taxon>
        <taxon>Fungi</taxon>
        <taxon>Dikarya</taxon>
        <taxon>Basidiomycota</taxon>
        <taxon>Agaricomycotina</taxon>
        <taxon>Agaricomycetes</taxon>
        <taxon>Hymenochaetales</taxon>
        <taxon>Schizoporaceae</taxon>
        <taxon>Schizopora</taxon>
    </lineage>
</organism>
<evidence type="ECO:0000256" key="1">
    <source>
        <dbReference type="ARBA" id="ARBA00023125"/>
    </source>
</evidence>
<dbReference type="InParanoid" id="A0A0H2QY24"/>
<name>A0A0H2QY24_9AGAM</name>
<protein>
    <recommendedName>
        <fullName evidence="2">HTH CENPB-type domain-containing protein</fullName>
    </recommendedName>
</protein>
<feature type="non-terminal residue" evidence="3">
    <location>
        <position position="141"/>
    </location>
</feature>
<dbReference type="OrthoDB" id="2668963at2759"/>
<reference evidence="3 4" key="1">
    <citation type="submission" date="2015-04" db="EMBL/GenBank/DDBJ databases">
        <title>Complete genome sequence of Schizopora paradoxa KUC8140, a cosmopolitan wood degrader in East Asia.</title>
        <authorList>
            <consortium name="DOE Joint Genome Institute"/>
            <person name="Min B."/>
            <person name="Park H."/>
            <person name="Jang Y."/>
            <person name="Kim J.-J."/>
            <person name="Kim K.H."/>
            <person name="Pangilinan J."/>
            <person name="Lipzen A."/>
            <person name="Riley R."/>
            <person name="Grigoriev I.V."/>
            <person name="Spatafora J.W."/>
            <person name="Choi I.-G."/>
        </authorList>
    </citation>
    <scope>NUCLEOTIDE SEQUENCE [LARGE SCALE GENOMIC DNA]</scope>
    <source>
        <strain evidence="3 4">KUC8140</strain>
    </source>
</reference>
<proteinExistence type="predicted"/>
<feature type="domain" description="HTH CENPB-type" evidence="2">
    <location>
        <begin position="80"/>
        <end position="137"/>
    </location>
</feature>
<accession>A0A0H2QY24</accession>
<dbReference type="Proteomes" id="UP000053477">
    <property type="component" value="Unassembled WGS sequence"/>
</dbReference>
<evidence type="ECO:0000259" key="2">
    <source>
        <dbReference type="Pfam" id="PF03221"/>
    </source>
</evidence>
<dbReference type="AlphaFoldDB" id="A0A0H2QY24"/>